<dbReference type="Pfam" id="PF00084">
    <property type="entry name" value="Sushi"/>
    <property type="match status" value="1"/>
</dbReference>
<dbReference type="InterPro" id="IPR009003">
    <property type="entry name" value="Peptidase_S1_PA"/>
</dbReference>
<feature type="non-terminal residue" evidence="4">
    <location>
        <position position="1"/>
    </location>
</feature>
<dbReference type="Pfam" id="PF00089">
    <property type="entry name" value="Trypsin"/>
    <property type="match status" value="1"/>
</dbReference>
<evidence type="ECO:0000256" key="1">
    <source>
        <dbReference type="ARBA" id="ARBA00023157"/>
    </source>
</evidence>
<protein>
    <recommendedName>
        <fullName evidence="3">Peptidase S1 domain-containing protein</fullName>
    </recommendedName>
</protein>
<dbReference type="EMBL" id="JAPWTK010000040">
    <property type="protein sequence ID" value="KAJ8955191.1"/>
    <property type="molecule type" value="Genomic_DNA"/>
</dbReference>
<dbReference type="Gene3D" id="2.10.70.10">
    <property type="entry name" value="Complement Module, domain 1"/>
    <property type="match status" value="1"/>
</dbReference>
<proteinExistence type="inferred from homology"/>
<dbReference type="Proteomes" id="UP001162162">
    <property type="component" value="Unassembled WGS sequence"/>
</dbReference>
<organism evidence="4 5">
    <name type="scientific">Aromia moschata</name>
    <dbReference type="NCBI Taxonomy" id="1265417"/>
    <lineage>
        <taxon>Eukaryota</taxon>
        <taxon>Metazoa</taxon>
        <taxon>Ecdysozoa</taxon>
        <taxon>Arthropoda</taxon>
        <taxon>Hexapoda</taxon>
        <taxon>Insecta</taxon>
        <taxon>Pterygota</taxon>
        <taxon>Neoptera</taxon>
        <taxon>Endopterygota</taxon>
        <taxon>Coleoptera</taxon>
        <taxon>Polyphaga</taxon>
        <taxon>Cucujiformia</taxon>
        <taxon>Chrysomeloidea</taxon>
        <taxon>Cerambycidae</taxon>
        <taxon>Cerambycinae</taxon>
        <taxon>Callichromatini</taxon>
        <taxon>Aromia</taxon>
    </lineage>
</organism>
<dbReference type="InterPro" id="IPR000436">
    <property type="entry name" value="Sushi_SCR_CCP_dom"/>
</dbReference>
<keyword evidence="5" id="KW-1185">Reference proteome</keyword>
<name>A0AAV8YU83_9CUCU</name>
<comment type="similarity">
    <text evidence="2">Belongs to the peptidase S1 family. CLIP subfamily.</text>
</comment>
<evidence type="ECO:0000259" key="3">
    <source>
        <dbReference type="PROSITE" id="PS50240"/>
    </source>
</evidence>
<accession>A0AAV8YU83</accession>
<dbReference type="GO" id="GO:0004252">
    <property type="term" value="F:serine-type endopeptidase activity"/>
    <property type="evidence" value="ECO:0007669"/>
    <property type="project" value="InterPro"/>
</dbReference>
<dbReference type="CDD" id="cd00033">
    <property type="entry name" value="CCP"/>
    <property type="match status" value="1"/>
</dbReference>
<reference evidence="4" key="1">
    <citation type="journal article" date="2023" name="Insect Mol. Biol.">
        <title>Genome sequencing provides insights into the evolution of gene families encoding plant cell wall-degrading enzymes in longhorned beetles.</title>
        <authorList>
            <person name="Shin N.R."/>
            <person name="Okamura Y."/>
            <person name="Kirsch R."/>
            <person name="Pauchet Y."/>
        </authorList>
    </citation>
    <scope>NUCLEOTIDE SEQUENCE</scope>
    <source>
        <strain evidence="4">AMC_N1</strain>
    </source>
</reference>
<dbReference type="PRINTS" id="PR00722">
    <property type="entry name" value="CHYMOTRYPSIN"/>
</dbReference>
<dbReference type="PROSITE" id="PS00134">
    <property type="entry name" value="TRYPSIN_HIS"/>
    <property type="match status" value="1"/>
</dbReference>
<dbReference type="SUPFAM" id="SSF57535">
    <property type="entry name" value="Complement control module/SCR domain"/>
    <property type="match status" value="1"/>
</dbReference>
<feature type="non-terminal residue" evidence="4">
    <location>
        <position position="398"/>
    </location>
</feature>
<keyword evidence="1" id="KW-1015">Disulfide bond</keyword>
<evidence type="ECO:0000256" key="2">
    <source>
        <dbReference type="ARBA" id="ARBA00024195"/>
    </source>
</evidence>
<dbReference type="GO" id="GO:0006508">
    <property type="term" value="P:proteolysis"/>
    <property type="evidence" value="ECO:0007669"/>
    <property type="project" value="InterPro"/>
</dbReference>
<feature type="domain" description="Peptidase S1" evidence="3">
    <location>
        <begin position="1"/>
        <end position="265"/>
    </location>
</feature>
<dbReference type="FunFam" id="2.40.10.10:FF:000068">
    <property type="entry name" value="transmembrane protease serine 2"/>
    <property type="match status" value="1"/>
</dbReference>
<dbReference type="Gene3D" id="2.40.10.10">
    <property type="entry name" value="Trypsin-like serine proteases"/>
    <property type="match status" value="1"/>
</dbReference>
<dbReference type="AlphaFoldDB" id="A0AAV8YU83"/>
<comment type="caution">
    <text evidence="4">The sequence shown here is derived from an EMBL/GenBank/DDBJ whole genome shotgun (WGS) entry which is preliminary data.</text>
</comment>
<dbReference type="InterPro" id="IPR001314">
    <property type="entry name" value="Peptidase_S1A"/>
</dbReference>
<sequence>CGRKVQRDVSFASAENSPEEFPWTVEIYRRTENDVVNACGGTLISEKLILTAAHCVSSQDGDAFPSENYIVAAGALYKMYRDPRDEKVQYADVARIINQHRYRGTGSAYGNDIAVLVTKQEFAFNDFIRPVCIIGEDEIELKSGDVGIVAGFGIIKPGNDPPDKLKLLEIPYKPEATCLDELPQDWRKQYYTPDKLCAGLYNQSKSICVGDGGAGLTYKNPQNQRYYVHGVVSLGHAIEGKCNIQQNSLYTNVKFHSDFISRQLNDLLKECVLPPYPENGKWTVENEHKNPGDVVSSETVLSVSCNSGYKLSTDKATIKCDLSYLMPSCEKLCPARTKSSVTVQCFDKNQKRIDCDEAVDGSILTYSCPPLHNPPFGLDTVLRCVKGAWDGPDPACNS</sequence>
<evidence type="ECO:0000313" key="5">
    <source>
        <dbReference type="Proteomes" id="UP001162162"/>
    </source>
</evidence>
<dbReference type="PROSITE" id="PS50240">
    <property type="entry name" value="TRYPSIN_DOM"/>
    <property type="match status" value="1"/>
</dbReference>
<dbReference type="InterPro" id="IPR051487">
    <property type="entry name" value="Ser/Thr_Proteases_Immune/Dev"/>
</dbReference>
<gene>
    <name evidence="4" type="ORF">NQ318_009087</name>
</gene>
<dbReference type="SUPFAM" id="SSF50494">
    <property type="entry name" value="Trypsin-like serine proteases"/>
    <property type="match status" value="1"/>
</dbReference>
<dbReference type="SMART" id="SM00032">
    <property type="entry name" value="CCP"/>
    <property type="match status" value="2"/>
</dbReference>
<dbReference type="CDD" id="cd00190">
    <property type="entry name" value="Tryp_SPc"/>
    <property type="match status" value="1"/>
</dbReference>
<dbReference type="SMART" id="SM00020">
    <property type="entry name" value="Tryp_SPc"/>
    <property type="match status" value="1"/>
</dbReference>
<dbReference type="InterPro" id="IPR001254">
    <property type="entry name" value="Trypsin_dom"/>
</dbReference>
<dbReference type="PANTHER" id="PTHR24256">
    <property type="entry name" value="TRYPTASE-RELATED"/>
    <property type="match status" value="1"/>
</dbReference>
<evidence type="ECO:0000313" key="4">
    <source>
        <dbReference type="EMBL" id="KAJ8955191.1"/>
    </source>
</evidence>
<dbReference type="InterPro" id="IPR043504">
    <property type="entry name" value="Peptidase_S1_PA_chymotrypsin"/>
</dbReference>
<dbReference type="InterPro" id="IPR035976">
    <property type="entry name" value="Sushi/SCR/CCP_sf"/>
</dbReference>
<dbReference type="InterPro" id="IPR018114">
    <property type="entry name" value="TRYPSIN_HIS"/>
</dbReference>